<dbReference type="Pfam" id="PF00155">
    <property type="entry name" value="Aminotran_1_2"/>
    <property type="match status" value="1"/>
</dbReference>
<dbReference type="CDD" id="cd00609">
    <property type="entry name" value="AAT_like"/>
    <property type="match status" value="1"/>
</dbReference>
<comment type="similarity">
    <text evidence="2">Belongs to the class-I pyridoxal-phosphate-dependent aminotransferase family.</text>
</comment>
<dbReference type="GO" id="GO:0008483">
    <property type="term" value="F:transaminase activity"/>
    <property type="evidence" value="ECO:0007669"/>
    <property type="project" value="UniProtKB-KW"/>
</dbReference>
<evidence type="ECO:0000256" key="4">
    <source>
        <dbReference type="ARBA" id="ARBA00022679"/>
    </source>
</evidence>
<dbReference type="GeneID" id="6195957"/>
<dbReference type="GO" id="GO:1901605">
    <property type="term" value="P:alpha-amino acid metabolic process"/>
    <property type="evidence" value="ECO:0007669"/>
    <property type="project" value="TreeGrafter"/>
</dbReference>
<dbReference type="PANTHER" id="PTHR42790:SF1">
    <property type="entry name" value="AROMATIC AMINO ACID AMINOTRANSFERASE, HYPOTHETICAL (EUROFUNG)"/>
    <property type="match status" value="1"/>
</dbReference>
<feature type="region of interest" description="Disordered" evidence="6">
    <location>
        <begin position="1"/>
        <end position="26"/>
    </location>
</feature>
<reference evidence="8" key="1">
    <citation type="journal article" date="2008" name="Genome Biol.">
        <title>The genome sequence of the model ascomycete fungus Podospora anserina.</title>
        <authorList>
            <person name="Espagne E."/>
            <person name="Lespinet O."/>
            <person name="Malagnac F."/>
            <person name="Da Silva C."/>
            <person name="Jaillon O."/>
            <person name="Porcel B.M."/>
            <person name="Couloux A."/>
            <person name="Aury J.-M."/>
            <person name="Segurens B."/>
            <person name="Poulain J."/>
            <person name="Anthouard V."/>
            <person name="Grossetete S."/>
            <person name="Khalili H."/>
            <person name="Coppin E."/>
            <person name="Dequard-Chablat M."/>
            <person name="Picard M."/>
            <person name="Contamine V."/>
            <person name="Arnaise S."/>
            <person name="Bourdais A."/>
            <person name="Berteaux-Lecellier V."/>
            <person name="Gautheret D."/>
            <person name="de Vries R.P."/>
            <person name="Battaglia E."/>
            <person name="Coutinho P.M."/>
            <person name="Danchin E.G.J."/>
            <person name="Henrissat B."/>
            <person name="El Khoury R."/>
            <person name="Sainsard-Chanet A."/>
            <person name="Boivin A."/>
            <person name="Pinan-Lucarre B."/>
            <person name="Sellem C.H."/>
            <person name="Debuchy R."/>
            <person name="Wincker P."/>
            <person name="Weissenbach J."/>
            <person name="Silar P."/>
        </authorList>
    </citation>
    <scope>NUCLEOTIDE SEQUENCE [LARGE SCALE GENOMIC DNA]</scope>
    <source>
        <strain evidence="8">S mat+</strain>
    </source>
</reference>
<dbReference type="OrthoDB" id="691673at2759"/>
<dbReference type="HOGENOM" id="CLU_017584_0_5_1"/>
<feature type="compositionally biased region" description="Basic and acidic residues" evidence="6">
    <location>
        <begin position="1"/>
        <end position="11"/>
    </location>
</feature>
<keyword evidence="4" id="KW-0808">Transferase</keyword>
<feature type="region of interest" description="Disordered" evidence="6">
    <location>
        <begin position="80"/>
        <end position="105"/>
    </location>
</feature>
<keyword evidence="5" id="KW-0663">Pyridoxal phosphate</keyword>
<dbReference type="RefSeq" id="XP_001911927.1">
    <property type="nucleotide sequence ID" value="XM_001911892.1"/>
</dbReference>
<proteinExistence type="inferred from homology"/>
<dbReference type="InterPro" id="IPR015422">
    <property type="entry name" value="PyrdxlP-dep_Trfase_small"/>
</dbReference>
<dbReference type="AlphaFoldDB" id="B2B7H7"/>
<reference evidence="8" key="2">
    <citation type="submission" date="2008-07" db="EMBL/GenBank/DDBJ databases">
        <authorList>
            <person name="Genoscope - CEA"/>
        </authorList>
    </citation>
    <scope>NUCLEOTIDE SEQUENCE</scope>
    <source>
        <strain evidence="8">S mat+</strain>
    </source>
</reference>
<name>B2B7H7_PODAN</name>
<evidence type="ECO:0000259" key="7">
    <source>
        <dbReference type="Pfam" id="PF00155"/>
    </source>
</evidence>
<evidence type="ECO:0000256" key="5">
    <source>
        <dbReference type="ARBA" id="ARBA00022898"/>
    </source>
</evidence>
<protein>
    <submittedName>
        <fullName evidence="8">Podospora anserina S mat+ genomic DNA chromosome 2, supercontig 2</fullName>
    </submittedName>
</protein>
<evidence type="ECO:0000256" key="2">
    <source>
        <dbReference type="ARBA" id="ARBA00007441"/>
    </source>
</evidence>
<feature type="compositionally biased region" description="Low complexity" evidence="6">
    <location>
        <begin position="86"/>
        <end position="98"/>
    </location>
</feature>
<dbReference type="PANTHER" id="PTHR42790">
    <property type="entry name" value="AMINOTRANSFERASE"/>
    <property type="match status" value="1"/>
</dbReference>
<accession>B2B7H7</accession>
<dbReference type="Gene3D" id="3.40.640.10">
    <property type="entry name" value="Type I PLP-dependent aspartate aminotransferase-like (Major domain)"/>
    <property type="match status" value="1"/>
</dbReference>
<keyword evidence="3" id="KW-0032">Aminotransferase</keyword>
<evidence type="ECO:0000256" key="3">
    <source>
        <dbReference type="ARBA" id="ARBA00022576"/>
    </source>
</evidence>
<dbReference type="EMBL" id="CU640366">
    <property type="protein sequence ID" value="CAP73755.1"/>
    <property type="molecule type" value="Genomic_DNA"/>
</dbReference>
<evidence type="ECO:0000313" key="8">
    <source>
        <dbReference type="EMBL" id="CAP73755.1"/>
    </source>
</evidence>
<dbReference type="InterPro" id="IPR050859">
    <property type="entry name" value="Class-I_PLP-dep_aminotransf"/>
</dbReference>
<dbReference type="KEGG" id="pan:PODANSg8972"/>
<gene>
    <name evidence="8" type="ORF">PODANS_2_11150</name>
</gene>
<dbReference type="SUPFAM" id="SSF53383">
    <property type="entry name" value="PLP-dependent transferases"/>
    <property type="match status" value="2"/>
</dbReference>
<feature type="domain" description="Aminotransferase class I/classII large" evidence="7">
    <location>
        <begin position="190"/>
        <end position="395"/>
    </location>
</feature>
<dbReference type="InterPro" id="IPR004839">
    <property type="entry name" value="Aminotransferase_I/II_large"/>
</dbReference>
<sequence>MASLSYRDDSRQGAGGLSDDDDKPLPLDFTHHYSDTTKSRNASKIKAIYKFFQIPGILNIAGGLPNAQFFPYDTLEAQAAKPERWSPSSGSSNPSAPNHITIPHDDSTQKDLLQKIDLATALQYGMAQGYPPLLGWIRQFTRDHLHPGVPYKGGPEVVLTCGSTDGFAKALNLFVTPWRTTDPISSRPGLLCETYVYTNITNQATPLGVQMVPVKTDESGMAVSGPGGLEDVLANWDSSKGKRPHLMYTVTLGHNPTGILLSVERKKEIYAICSKYDVIIIEDEPYWYLQFPEASSLEAESRGLPPPPRSSLSTVTTPSSGFPFLDSLTPSFTPLDTDGRVVRLDTFSKTVAPGCRLGWITAQPALIERFERITEATTQQPSGFVQALISKLLISPPPIPSTTQSIYIYYHPPPPSQPSPSQPYPFLNSIYPLPTPYHNTIQTIYTIIQYPSLLITTTPTRSNGWQPSGFVTWLSGLRTRYQTRMARMCTILDSGSVLITTPPTRSHSWAVVKKVKLYDFSWPRAGMFIWLRMHFFSHPLFPVFKSALSTALMVWLTGGDYKVLVTTGAIFAANDEIKEGEGWEYFRLCFAAEEEENVELAAERFVEGVKAFWEVRDHEVIKKLLEEVKSDDEVVGEQEGLVNLAGFMGC</sequence>
<comment type="cofactor">
    <cofactor evidence="1">
        <name>pyridoxal 5'-phosphate</name>
        <dbReference type="ChEBI" id="CHEBI:597326"/>
    </cofactor>
</comment>
<dbReference type="InterPro" id="IPR015424">
    <property type="entry name" value="PyrdxlP-dep_Trfase"/>
</dbReference>
<dbReference type="GO" id="GO:0030170">
    <property type="term" value="F:pyridoxal phosphate binding"/>
    <property type="evidence" value="ECO:0007669"/>
    <property type="project" value="InterPro"/>
</dbReference>
<dbReference type="VEuPathDB" id="FungiDB:PODANS_2_11150"/>
<dbReference type="Gene3D" id="3.90.1150.10">
    <property type="entry name" value="Aspartate Aminotransferase, domain 1"/>
    <property type="match status" value="1"/>
</dbReference>
<dbReference type="InterPro" id="IPR015421">
    <property type="entry name" value="PyrdxlP-dep_Trfase_major"/>
</dbReference>
<evidence type="ECO:0000256" key="1">
    <source>
        <dbReference type="ARBA" id="ARBA00001933"/>
    </source>
</evidence>
<evidence type="ECO:0000256" key="6">
    <source>
        <dbReference type="SAM" id="MobiDB-lite"/>
    </source>
</evidence>
<organism evidence="8">
    <name type="scientific">Podospora anserina (strain S / ATCC MYA-4624 / DSM 980 / FGSC 10383)</name>
    <name type="common">Pleurage anserina</name>
    <dbReference type="NCBI Taxonomy" id="515849"/>
    <lineage>
        <taxon>Eukaryota</taxon>
        <taxon>Fungi</taxon>
        <taxon>Dikarya</taxon>
        <taxon>Ascomycota</taxon>
        <taxon>Pezizomycotina</taxon>
        <taxon>Sordariomycetes</taxon>
        <taxon>Sordariomycetidae</taxon>
        <taxon>Sordariales</taxon>
        <taxon>Podosporaceae</taxon>
        <taxon>Podospora</taxon>
        <taxon>Podospora anserina</taxon>
    </lineage>
</organism>